<keyword evidence="4" id="KW-0032">Aminotransferase</keyword>
<dbReference type="Gene3D" id="3.90.1150.10">
    <property type="entry name" value="Aspartate Aminotransferase, domain 1"/>
    <property type="match status" value="1"/>
</dbReference>
<organism evidence="4 5">
    <name type="scientific">Bosea vestrisii</name>
    <dbReference type="NCBI Taxonomy" id="151416"/>
    <lineage>
        <taxon>Bacteria</taxon>
        <taxon>Pseudomonadati</taxon>
        <taxon>Pseudomonadota</taxon>
        <taxon>Alphaproteobacteria</taxon>
        <taxon>Hyphomicrobiales</taxon>
        <taxon>Boseaceae</taxon>
        <taxon>Bosea</taxon>
    </lineage>
</organism>
<evidence type="ECO:0000256" key="2">
    <source>
        <dbReference type="ARBA" id="ARBA00022898"/>
    </source>
</evidence>
<protein>
    <submittedName>
        <fullName evidence="4">Aspartate aminotransferase family protein</fullName>
    </submittedName>
</protein>
<dbReference type="Proteomes" id="UP001596104">
    <property type="component" value="Unassembled WGS sequence"/>
</dbReference>
<proteinExistence type="inferred from homology"/>
<dbReference type="PROSITE" id="PS00600">
    <property type="entry name" value="AA_TRANSFER_CLASS_3"/>
    <property type="match status" value="1"/>
</dbReference>
<dbReference type="Gene3D" id="3.40.640.10">
    <property type="entry name" value="Type I PLP-dependent aspartate aminotransferase-like (Major domain)"/>
    <property type="match status" value="1"/>
</dbReference>
<dbReference type="InterPro" id="IPR015421">
    <property type="entry name" value="PyrdxlP-dep_Trfase_major"/>
</dbReference>
<dbReference type="SUPFAM" id="SSF53383">
    <property type="entry name" value="PLP-dependent transferases"/>
    <property type="match status" value="1"/>
</dbReference>
<dbReference type="InterPro" id="IPR005814">
    <property type="entry name" value="Aminotrans_3"/>
</dbReference>
<comment type="similarity">
    <text evidence="3">Belongs to the class-III pyridoxal-phosphate-dependent aminotransferase family.</text>
</comment>
<gene>
    <name evidence="4" type="ORF">ACFPPC_15785</name>
</gene>
<comment type="cofactor">
    <cofactor evidence="1">
        <name>pyridoxal 5'-phosphate</name>
        <dbReference type="ChEBI" id="CHEBI:597326"/>
    </cofactor>
</comment>
<dbReference type="InterPro" id="IPR015424">
    <property type="entry name" value="PyrdxlP-dep_Trfase"/>
</dbReference>
<dbReference type="InterPro" id="IPR049704">
    <property type="entry name" value="Aminotrans_3_PPA_site"/>
</dbReference>
<dbReference type="EMBL" id="JBHSLV010000026">
    <property type="protein sequence ID" value="MFC5394102.1"/>
    <property type="molecule type" value="Genomic_DNA"/>
</dbReference>
<comment type="caution">
    <text evidence="4">The sequence shown here is derived from an EMBL/GenBank/DDBJ whole genome shotgun (WGS) entry which is preliminary data.</text>
</comment>
<dbReference type="PANTHER" id="PTHR43713:SF3">
    <property type="entry name" value="GLUTAMATE-1-SEMIALDEHYDE 2,1-AMINOMUTASE 1, CHLOROPLASTIC-RELATED"/>
    <property type="match status" value="1"/>
</dbReference>
<dbReference type="PANTHER" id="PTHR43713">
    <property type="entry name" value="GLUTAMATE-1-SEMIALDEHYDE 2,1-AMINOMUTASE"/>
    <property type="match status" value="1"/>
</dbReference>
<accession>A0ABW0HA28</accession>
<dbReference type="CDD" id="cd00610">
    <property type="entry name" value="OAT_like"/>
    <property type="match status" value="1"/>
</dbReference>
<evidence type="ECO:0000256" key="1">
    <source>
        <dbReference type="ARBA" id="ARBA00001933"/>
    </source>
</evidence>
<keyword evidence="2 3" id="KW-0663">Pyridoxal phosphate</keyword>
<name>A0ABW0HA28_9HYPH</name>
<evidence type="ECO:0000313" key="5">
    <source>
        <dbReference type="Proteomes" id="UP001596104"/>
    </source>
</evidence>
<reference evidence="5" key="1">
    <citation type="journal article" date="2019" name="Int. J. Syst. Evol. Microbiol.">
        <title>The Global Catalogue of Microorganisms (GCM) 10K type strain sequencing project: providing services to taxonomists for standard genome sequencing and annotation.</title>
        <authorList>
            <consortium name="The Broad Institute Genomics Platform"/>
            <consortium name="The Broad Institute Genome Sequencing Center for Infectious Disease"/>
            <person name="Wu L."/>
            <person name="Ma J."/>
        </authorList>
    </citation>
    <scope>NUCLEOTIDE SEQUENCE [LARGE SCALE GENOMIC DNA]</scope>
    <source>
        <strain evidence="5">CGMCC 1.16326</strain>
    </source>
</reference>
<keyword evidence="5" id="KW-1185">Reference proteome</keyword>
<dbReference type="InterPro" id="IPR015422">
    <property type="entry name" value="PyrdxlP-dep_Trfase_small"/>
</dbReference>
<dbReference type="GO" id="GO:0008483">
    <property type="term" value="F:transaminase activity"/>
    <property type="evidence" value="ECO:0007669"/>
    <property type="project" value="UniProtKB-KW"/>
</dbReference>
<evidence type="ECO:0000256" key="3">
    <source>
        <dbReference type="RuleBase" id="RU003560"/>
    </source>
</evidence>
<sequence length="434" mass="45312">MSNSLDAADRQRFAGSYAHRKSALSHLAYGVSSTPRATQNPVAIAIERGEGAHVVDVDGNRFIDYALGYGPLILGHTPPAVIGAVQAELGRGLRTASVHRGEAELAELIAACVPSAEQSSFVSTGTEAIQLALRVARAATGRVKIIKFRANYHGWADGIHVGNAIGQDGASALGQDPQAAQSVTLLDWGDAEQVEAVLDASFAAVIVEPAAINGGCFEPPAGFLERLRTATQRCGALLIFDEVITGFRLALGGAQERYGVTPDLSVLGKALGAGLPISAVSGSRAAMEVLSSGRLMHRGTFNGNPLSVAAAIACLKVLQAERGEIYPRVDGFAARLCRFLNDQAARRGVPIRARQAGAALQIFAANGSVETLRDTAKVDKDKTLMFTGALLRQGVMTLPRGLCYLSSAHSLADIEATEAAIAVAMETMTQSTAA</sequence>
<evidence type="ECO:0000313" key="4">
    <source>
        <dbReference type="EMBL" id="MFC5394102.1"/>
    </source>
</evidence>
<dbReference type="RefSeq" id="WP_377009234.1">
    <property type="nucleotide sequence ID" value="NZ_JBHSLV010000026.1"/>
</dbReference>
<dbReference type="Pfam" id="PF00202">
    <property type="entry name" value="Aminotran_3"/>
    <property type="match status" value="1"/>
</dbReference>
<keyword evidence="4" id="KW-0808">Transferase</keyword>